<keyword evidence="3" id="KW-1185">Reference proteome</keyword>
<proteinExistence type="predicted"/>
<protein>
    <submittedName>
        <fullName evidence="2">Uncharacterized protein</fullName>
    </submittedName>
</protein>
<dbReference type="HOGENOM" id="CLU_2490963_0_0_9"/>
<sequence length="86" mass="9106">MGERSFPFCWKWFFAGVLVGFLLDRLTDRVEGDLGFLGSMVVLFLGAVSLFAFLSLSGGSVLGVVSQAVEGVLKLSALLGQSGSPF</sequence>
<feature type="transmembrane region" description="Helical" evidence="1">
    <location>
        <begin position="6"/>
        <end position="23"/>
    </location>
</feature>
<dbReference type="Proteomes" id="UP000002620">
    <property type="component" value="Chromosome"/>
</dbReference>
<accession>C9RCE0</accession>
<keyword evidence="1" id="KW-1133">Transmembrane helix</keyword>
<evidence type="ECO:0000313" key="3">
    <source>
        <dbReference type="Proteomes" id="UP000002620"/>
    </source>
</evidence>
<dbReference type="STRING" id="429009.Adeg_0774"/>
<keyword evidence="1" id="KW-0812">Transmembrane</keyword>
<feature type="transmembrane region" description="Helical" evidence="1">
    <location>
        <begin position="35"/>
        <end position="56"/>
    </location>
</feature>
<organism evidence="2 3">
    <name type="scientific">Ammonifex degensii (strain DSM 10501 / KC4)</name>
    <dbReference type="NCBI Taxonomy" id="429009"/>
    <lineage>
        <taxon>Bacteria</taxon>
        <taxon>Bacillati</taxon>
        <taxon>Bacillota</taxon>
        <taxon>Clostridia</taxon>
        <taxon>Thermoanaerobacterales</taxon>
        <taxon>Thermoanaerobacteraceae</taxon>
        <taxon>Ammonifex</taxon>
    </lineage>
</organism>
<keyword evidence="1" id="KW-0472">Membrane</keyword>
<gene>
    <name evidence="2" type="ordered locus">Adeg_0774</name>
</gene>
<reference evidence="2 3" key="1">
    <citation type="submission" date="2009-10" db="EMBL/GenBank/DDBJ databases">
        <title>Complete sequence of chromosome of Ammonifex degensii KC4.</title>
        <authorList>
            <consortium name="US DOE Joint Genome Institute"/>
            <person name="Kerfeld C."/>
            <person name="Goodner B."/>
            <person name="Huber H."/>
            <person name="Stetter K."/>
            <person name="Lucas S."/>
            <person name="Copeland A."/>
            <person name="Lapidus A."/>
            <person name="Glavina del Rio T."/>
            <person name="Dalin E."/>
            <person name="Tice H."/>
            <person name="Bruce D."/>
            <person name="Goodwin L."/>
            <person name="Pitluck S."/>
            <person name="Saunders E."/>
            <person name="Brettin T."/>
            <person name="Detter J.C."/>
            <person name="Han C."/>
            <person name="Larimer F."/>
            <person name="Land M."/>
            <person name="Hauser L."/>
            <person name="Kyrpides N."/>
            <person name="Ovchinnikova G."/>
            <person name="Richardson P."/>
        </authorList>
    </citation>
    <scope>NUCLEOTIDE SEQUENCE [LARGE SCALE GENOMIC DNA]</scope>
    <source>
        <strain evidence="3">DSM 10501 / KC4</strain>
    </source>
</reference>
<dbReference type="RefSeq" id="WP_015738795.1">
    <property type="nucleotide sequence ID" value="NC_013385.1"/>
</dbReference>
<name>C9RCE0_AMMDK</name>
<dbReference type="EMBL" id="CP001785">
    <property type="protein sequence ID" value="ACX51917.1"/>
    <property type="molecule type" value="Genomic_DNA"/>
</dbReference>
<evidence type="ECO:0000313" key="2">
    <source>
        <dbReference type="EMBL" id="ACX51917.1"/>
    </source>
</evidence>
<dbReference type="KEGG" id="adg:Adeg_0774"/>
<evidence type="ECO:0000256" key="1">
    <source>
        <dbReference type="SAM" id="Phobius"/>
    </source>
</evidence>
<dbReference type="AlphaFoldDB" id="C9RCE0"/>